<evidence type="ECO:0000313" key="1">
    <source>
        <dbReference type="EMBL" id="MEQ1406299.1"/>
    </source>
</evidence>
<sequence length="77" mass="8791">MFSFFAGALLLEVELPDHVRPYPEFDPELAAAQESCWREVWGAGEDANEDEDERKMQSTSMKHIAKAGCRYDRRSPA</sequence>
<keyword evidence="2" id="KW-1185">Reference proteome</keyword>
<name>A0ABV0M363_9HYPH</name>
<reference evidence="1 2" key="1">
    <citation type="submission" date="2024-05" db="EMBL/GenBank/DDBJ databases">
        <title>Neorhizobium sp. Rsf11, a plant growth promoting and heavy metal resistant PAH-degrader.</title>
        <authorList>
            <person name="Golubev S.N."/>
            <person name="Muratova A.Y."/>
            <person name="Markelova M.I."/>
        </authorList>
    </citation>
    <scope>NUCLEOTIDE SEQUENCE [LARGE SCALE GENOMIC DNA]</scope>
    <source>
        <strain evidence="1 2">Rsf11</strain>
    </source>
</reference>
<gene>
    <name evidence="1" type="ORF">ABK249_15300</name>
</gene>
<accession>A0ABV0M363</accession>
<dbReference type="Proteomes" id="UP001496627">
    <property type="component" value="Unassembled WGS sequence"/>
</dbReference>
<proteinExistence type="predicted"/>
<dbReference type="RefSeq" id="WP_227702505.1">
    <property type="nucleotide sequence ID" value="NZ_JBEAAL010000010.1"/>
</dbReference>
<dbReference type="EMBL" id="JBEAAL010000010">
    <property type="protein sequence ID" value="MEQ1406299.1"/>
    <property type="molecule type" value="Genomic_DNA"/>
</dbReference>
<evidence type="ECO:0000313" key="2">
    <source>
        <dbReference type="Proteomes" id="UP001496627"/>
    </source>
</evidence>
<protein>
    <submittedName>
        <fullName evidence="1">Uncharacterized protein</fullName>
    </submittedName>
</protein>
<organism evidence="1 2">
    <name type="scientific">Neorhizobium phenanthreniclasticum</name>
    <dbReference type="NCBI Taxonomy" id="3157917"/>
    <lineage>
        <taxon>Bacteria</taxon>
        <taxon>Pseudomonadati</taxon>
        <taxon>Pseudomonadota</taxon>
        <taxon>Alphaproteobacteria</taxon>
        <taxon>Hyphomicrobiales</taxon>
        <taxon>Rhizobiaceae</taxon>
        <taxon>Rhizobium/Agrobacterium group</taxon>
        <taxon>Neorhizobium</taxon>
    </lineage>
</organism>
<comment type="caution">
    <text evidence="1">The sequence shown here is derived from an EMBL/GenBank/DDBJ whole genome shotgun (WGS) entry which is preliminary data.</text>
</comment>